<name>C1MSE3_MICPC</name>
<proteinExistence type="predicted"/>
<dbReference type="AlphaFoldDB" id="C1MSE3"/>
<evidence type="ECO:0000313" key="18">
    <source>
        <dbReference type="Proteomes" id="UP000001876"/>
    </source>
</evidence>
<evidence type="ECO:0000256" key="8">
    <source>
        <dbReference type="ARBA" id="ARBA00022837"/>
    </source>
</evidence>
<comment type="cofactor">
    <cofactor evidence="1">
        <name>Ca(2+)</name>
        <dbReference type="ChEBI" id="CHEBI:29108"/>
    </cofactor>
</comment>
<comment type="subcellular location">
    <subcellularLocation>
        <location evidence="2">Cell membrane</location>
        <topology evidence="2">Multi-pass membrane protein</topology>
    </subcellularLocation>
</comment>
<evidence type="ECO:0000256" key="2">
    <source>
        <dbReference type="ARBA" id="ARBA00004651"/>
    </source>
</evidence>
<feature type="region of interest" description="Disordered" evidence="15">
    <location>
        <begin position="596"/>
        <end position="743"/>
    </location>
</feature>
<keyword evidence="12" id="KW-0472">Membrane</keyword>
<evidence type="ECO:0000256" key="11">
    <source>
        <dbReference type="ARBA" id="ARBA00023098"/>
    </source>
</evidence>
<keyword evidence="8" id="KW-0106">Calcium</keyword>
<dbReference type="InterPro" id="IPR052214">
    <property type="entry name" value="DAG_Lipase-Related"/>
</dbReference>
<protein>
    <recommendedName>
        <fullName evidence="14">sn-1-specific diacylglycerol lipase</fullName>
        <ecNumber evidence="14">3.1.1.116</ecNumber>
    </recommendedName>
</protein>
<evidence type="ECO:0000256" key="12">
    <source>
        <dbReference type="ARBA" id="ARBA00023136"/>
    </source>
</evidence>
<reference evidence="17 18" key="1">
    <citation type="journal article" date="2009" name="Science">
        <title>Green evolution and dynamic adaptations revealed by genomes of the marine picoeukaryotes Micromonas.</title>
        <authorList>
            <person name="Worden A.Z."/>
            <person name="Lee J.H."/>
            <person name="Mock T."/>
            <person name="Rouze P."/>
            <person name="Simmons M.P."/>
            <person name="Aerts A.L."/>
            <person name="Allen A.E."/>
            <person name="Cuvelier M.L."/>
            <person name="Derelle E."/>
            <person name="Everett M.V."/>
            <person name="Foulon E."/>
            <person name="Grimwood J."/>
            <person name="Gundlach H."/>
            <person name="Henrissat B."/>
            <person name="Napoli C."/>
            <person name="McDonald S.M."/>
            <person name="Parker M.S."/>
            <person name="Rombauts S."/>
            <person name="Salamov A."/>
            <person name="Von Dassow P."/>
            <person name="Badger J.H."/>
            <person name="Coutinho P.M."/>
            <person name="Demir E."/>
            <person name="Dubchak I."/>
            <person name="Gentemann C."/>
            <person name="Eikrem W."/>
            <person name="Gready J.E."/>
            <person name="John U."/>
            <person name="Lanier W."/>
            <person name="Lindquist E.A."/>
            <person name="Lucas S."/>
            <person name="Mayer K.F."/>
            <person name="Moreau H."/>
            <person name="Not F."/>
            <person name="Otillar R."/>
            <person name="Panaud O."/>
            <person name="Pangilinan J."/>
            <person name="Paulsen I."/>
            <person name="Piegu B."/>
            <person name="Poliakov A."/>
            <person name="Robbens S."/>
            <person name="Schmutz J."/>
            <person name="Toulza E."/>
            <person name="Wyss T."/>
            <person name="Zelensky A."/>
            <person name="Zhou K."/>
            <person name="Armbrust E.V."/>
            <person name="Bhattacharya D."/>
            <person name="Goodenough U.W."/>
            <person name="Van de Peer Y."/>
            <person name="Grigoriev I.V."/>
        </authorList>
    </citation>
    <scope>NUCLEOTIDE SEQUENCE [LARGE SCALE GENOMIC DNA]</scope>
    <source>
        <strain evidence="17 18">CCMP1545</strain>
    </source>
</reference>
<dbReference type="OrthoDB" id="438440at2759"/>
<evidence type="ECO:0000256" key="4">
    <source>
        <dbReference type="ARBA" id="ARBA00022553"/>
    </source>
</evidence>
<keyword evidence="18" id="KW-1185">Reference proteome</keyword>
<evidence type="ECO:0000256" key="7">
    <source>
        <dbReference type="ARBA" id="ARBA00022801"/>
    </source>
</evidence>
<evidence type="ECO:0000256" key="3">
    <source>
        <dbReference type="ARBA" id="ARBA00022475"/>
    </source>
</evidence>
<keyword evidence="9" id="KW-0442">Lipid degradation</keyword>
<feature type="compositionally biased region" description="Gly residues" evidence="15">
    <location>
        <begin position="600"/>
        <end position="619"/>
    </location>
</feature>
<dbReference type="GO" id="GO:0016298">
    <property type="term" value="F:lipase activity"/>
    <property type="evidence" value="ECO:0007669"/>
    <property type="project" value="TreeGrafter"/>
</dbReference>
<dbReference type="InterPro" id="IPR002921">
    <property type="entry name" value="Fungal_lipase-type"/>
</dbReference>
<evidence type="ECO:0000259" key="16">
    <source>
        <dbReference type="Pfam" id="PF01764"/>
    </source>
</evidence>
<dbReference type="Gene3D" id="3.40.50.1820">
    <property type="entry name" value="alpha/beta hydrolase"/>
    <property type="match status" value="1"/>
</dbReference>
<dbReference type="PANTHER" id="PTHR45792">
    <property type="entry name" value="DIACYLGLYCEROL LIPASE HOMOLOG-RELATED"/>
    <property type="match status" value="1"/>
</dbReference>
<feature type="region of interest" description="Disordered" evidence="15">
    <location>
        <begin position="315"/>
        <end position="343"/>
    </location>
</feature>
<keyword evidence="7" id="KW-0378">Hydrolase</keyword>
<dbReference type="Pfam" id="PF01764">
    <property type="entry name" value="Lipase_3"/>
    <property type="match status" value="1"/>
</dbReference>
<feature type="domain" description="Fungal lipase-type" evidence="16">
    <location>
        <begin position="135"/>
        <end position="289"/>
    </location>
</feature>
<evidence type="ECO:0000313" key="17">
    <source>
        <dbReference type="EMBL" id="EEH57493.1"/>
    </source>
</evidence>
<dbReference type="GeneID" id="9684104"/>
<evidence type="ECO:0000256" key="14">
    <source>
        <dbReference type="ARBA" id="ARBA00026104"/>
    </source>
</evidence>
<dbReference type="GO" id="GO:0046872">
    <property type="term" value="F:metal ion binding"/>
    <property type="evidence" value="ECO:0007669"/>
    <property type="project" value="UniProtKB-KW"/>
</dbReference>
<comment type="catalytic activity">
    <reaction evidence="13">
        <text>a 1,2-diacyl-sn-glycerol + H2O = a 2-acylglycerol + a fatty acid + H(+)</text>
        <dbReference type="Rhea" id="RHEA:33275"/>
        <dbReference type="ChEBI" id="CHEBI:15377"/>
        <dbReference type="ChEBI" id="CHEBI:15378"/>
        <dbReference type="ChEBI" id="CHEBI:17389"/>
        <dbReference type="ChEBI" id="CHEBI:17815"/>
        <dbReference type="ChEBI" id="CHEBI:28868"/>
        <dbReference type="EC" id="3.1.1.116"/>
    </reaction>
    <physiologicalReaction direction="left-to-right" evidence="13">
        <dbReference type="Rhea" id="RHEA:33276"/>
    </physiologicalReaction>
</comment>
<keyword evidence="3" id="KW-1003">Cell membrane</keyword>
<dbReference type="eggNOG" id="KOG2088">
    <property type="taxonomic scope" value="Eukaryota"/>
</dbReference>
<dbReference type="GO" id="GO:0005886">
    <property type="term" value="C:plasma membrane"/>
    <property type="evidence" value="ECO:0007669"/>
    <property type="project" value="UniProtKB-SubCell"/>
</dbReference>
<evidence type="ECO:0000256" key="5">
    <source>
        <dbReference type="ARBA" id="ARBA00022692"/>
    </source>
</evidence>
<evidence type="ECO:0000256" key="9">
    <source>
        <dbReference type="ARBA" id="ARBA00022963"/>
    </source>
</evidence>
<feature type="compositionally biased region" description="Low complexity" evidence="15">
    <location>
        <begin position="448"/>
        <end position="462"/>
    </location>
</feature>
<keyword evidence="4" id="KW-0597">Phosphoprotein</keyword>
<gene>
    <name evidence="17" type="ORF">MICPUCDRAFT_68428</name>
</gene>
<accession>C1MSE3</accession>
<keyword evidence="11" id="KW-0443">Lipid metabolism</keyword>
<sequence>MKPLGMEGVATFDPIAGIMLWREQRKAAAARRRARAELYPNEDPPPTPDLKPLILGMKHSVAVYGALAVIMQKGFVGGLKHEVMSGFKSAGDDVTAAAARSAGIDPADIVSANWSTLTFSPASYVAIDRGAKTVVVAIRGTAQLEDLLTDACCTSVPFCGGWAHAGVVASAWQVVQTQIAPAARAMANNPTFELLLTGHSMGAGVAACIAMLLRLGDADVLAAASEGIRKAVDEDGASEEGAAAATRNVTRAICHCFAAPSTCSLDLSNAAREYVTAVVAGKDVIPRLCYGSVRRLLRRLNSAAPSQPMMRAISNALGGRDKGGSQGIGRRGGGGDGDGDESPLYVAEEDARAYEEDEAEITGRMSALHDFHAPTASDKPKIPEPEPRDADESESDLAPDETDRSASNAPPPKPPDGDGAAAAATLAKAQPRAPSEREREEKRKQRARQVAAVKAATSATAASGLDRCQAHWDDLEGVTGLELRDHGAGDFLVQPGRVIHLRHLSSDDGPTAEERHPTAFTEIPLSTRMMTDHIPMVYMSAMNAVVAAAEREKVASERWEDLFAEEVRVYGPGGYDVYADAVAMLSEADAKRLGRRGEFDVGGGDGSDGERTGGGGGLGAMWAQVRRAVGMSAGSTSSSSSSLKSSPPKPPAAAAAAEDKTSIDAPTEETPPAAPRARSKKEEHAKAMSATPPATPATPAETAPGRGAWNLGRMFGGLFRGGKGESPSPSPSPEAAEGGEVDA</sequence>
<keyword evidence="6" id="KW-0479">Metal-binding</keyword>
<organism evidence="18">
    <name type="scientific">Micromonas pusilla (strain CCMP1545)</name>
    <name type="common">Picoplanktonic green alga</name>
    <dbReference type="NCBI Taxonomy" id="564608"/>
    <lineage>
        <taxon>Eukaryota</taxon>
        <taxon>Viridiplantae</taxon>
        <taxon>Chlorophyta</taxon>
        <taxon>Mamiellophyceae</taxon>
        <taxon>Mamiellales</taxon>
        <taxon>Mamiellaceae</taxon>
        <taxon>Micromonas</taxon>
    </lineage>
</organism>
<feature type="region of interest" description="Disordered" evidence="15">
    <location>
        <begin position="371"/>
        <end position="462"/>
    </location>
</feature>
<feature type="compositionally biased region" description="Low complexity" evidence="15">
    <location>
        <begin position="632"/>
        <end position="656"/>
    </location>
</feature>
<dbReference type="CDD" id="cd00519">
    <property type="entry name" value="Lipase_3"/>
    <property type="match status" value="1"/>
</dbReference>
<dbReference type="PANTHER" id="PTHR45792:SF8">
    <property type="entry name" value="DIACYLGLYCEROL LIPASE-ALPHA"/>
    <property type="match status" value="1"/>
</dbReference>
<feature type="compositionally biased region" description="Basic and acidic residues" evidence="15">
    <location>
        <begin position="371"/>
        <end position="390"/>
    </location>
</feature>
<evidence type="ECO:0000256" key="15">
    <source>
        <dbReference type="SAM" id="MobiDB-lite"/>
    </source>
</evidence>
<dbReference type="Proteomes" id="UP000001876">
    <property type="component" value="Unassembled WGS sequence"/>
</dbReference>
<evidence type="ECO:0000256" key="1">
    <source>
        <dbReference type="ARBA" id="ARBA00001913"/>
    </source>
</evidence>
<dbReference type="KEGG" id="mpp:MICPUCDRAFT_68428"/>
<feature type="compositionally biased region" description="Gly residues" evidence="15">
    <location>
        <begin position="324"/>
        <end position="336"/>
    </location>
</feature>
<feature type="compositionally biased region" description="Basic and acidic residues" evidence="15">
    <location>
        <begin position="434"/>
        <end position="443"/>
    </location>
</feature>
<dbReference type="EMBL" id="GG663739">
    <property type="protein sequence ID" value="EEH57493.1"/>
    <property type="molecule type" value="Genomic_DNA"/>
</dbReference>
<feature type="compositionally biased region" description="Low complexity" evidence="15">
    <location>
        <begin position="417"/>
        <end position="433"/>
    </location>
</feature>
<keyword evidence="10" id="KW-1133">Transmembrane helix</keyword>
<dbReference type="GO" id="GO:0016042">
    <property type="term" value="P:lipid catabolic process"/>
    <property type="evidence" value="ECO:0007669"/>
    <property type="project" value="UniProtKB-KW"/>
</dbReference>
<feature type="compositionally biased region" description="Acidic residues" evidence="15">
    <location>
        <begin position="391"/>
        <end position="400"/>
    </location>
</feature>
<dbReference type="InterPro" id="IPR029058">
    <property type="entry name" value="AB_hydrolase_fold"/>
</dbReference>
<dbReference type="EC" id="3.1.1.116" evidence="14"/>
<keyword evidence="5" id="KW-0812">Transmembrane</keyword>
<evidence type="ECO:0000256" key="6">
    <source>
        <dbReference type="ARBA" id="ARBA00022723"/>
    </source>
</evidence>
<dbReference type="SUPFAM" id="SSF53474">
    <property type="entry name" value="alpha/beta-Hydrolases"/>
    <property type="match status" value="1"/>
</dbReference>
<dbReference type="RefSeq" id="XP_003059038.1">
    <property type="nucleotide sequence ID" value="XM_003058992.1"/>
</dbReference>
<evidence type="ECO:0000256" key="13">
    <source>
        <dbReference type="ARBA" id="ARBA00024531"/>
    </source>
</evidence>
<evidence type="ECO:0000256" key="10">
    <source>
        <dbReference type="ARBA" id="ARBA00022989"/>
    </source>
</evidence>